<dbReference type="InterPro" id="IPR036582">
    <property type="entry name" value="Mao_N_sf"/>
</dbReference>
<reference evidence="2 3" key="1">
    <citation type="submission" date="2023-04" db="EMBL/GenBank/DDBJ databases">
        <title>Fusibacter bizertensis strain WBS, isolated from littoral bottom sediments of the Arctic seas - biochemical and genomic analysis.</title>
        <authorList>
            <person name="Brioukhanov A.L."/>
        </authorList>
    </citation>
    <scope>NUCLEOTIDE SEQUENCE [LARGE SCALE GENOMIC DNA]</scope>
    <source>
        <strain evidence="2 3">WBS</strain>
    </source>
</reference>
<sequence>MKKIISIILVLALVIIMTVSFADVENSLTAKPLDQQVSIQNQAIGVIFNELPIAFDIKPQVIDGKLMVPLKATAEKLGYSISWNASSRSIELIKGAQFTTLTIDKNSYIKNKIAPFELSTSPVIINGRTLIPAEFFNEVLGLVFHFENNNLIFDKIESVNVEEMLITHYGYVKSIEYTETGVRYSLSNSKDEEVQLVISTSSNFTIFQREVAEGDMIHVVSYPIMLLSYPGQTSGSIVW</sequence>
<evidence type="ECO:0000313" key="2">
    <source>
        <dbReference type="EMBL" id="MDH8679004.1"/>
    </source>
</evidence>
<organism evidence="2 3">
    <name type="scientific">Fusibacter bizertensis</name>
    <dbReference type="NCBI Taxonomy" id="1488331"/>
    <lineage>
        <taxon>Bacteria</taxon>
        <taxon>Bacillati</taxon>
        <taxon>Bacillota</taxon>
        <taxon>Clostridia</taxon>
        <taxon>Eubacteriales</taxon>
        <taxon>Eubacteriales Family XII. Incertae Sedis</taxon>
        <taxon>Fusibacter</taxon>
    </lineage>
</organism>
<evidence type="ECO:0000313" key="3">
    <source>
        <dbReference type="Proteomes" id="UP001158045"/>
    </source>
</evidence>
<dbReference type="EMBL" id="JARYZI010000008">
    <property type="protein sequence ID" value="MDH8679004.1"/>
    <property type="molecule type" value="Genomic_DNA"/>
</dbReference>
<dbReference type="Gene3D" id="3.30.457.10">
    <property type="entry name" value="Copper amine oxidase-like, N-terminal domain"/>
    <property type="match status" value="1"/>
</dbReference>
<keyword evidence="3" id="KW-1185">Reference proteome</keyword>
<accession>A0ABT6NEZ2</accession>
<proteinExistence type="predicted"/>
<name>A0ABT6NEZ2_9FIRM</name>
<dbReference type="SUPFAM" id="SSF55383">
    <property type="entry name" value="Copper amine oxidase, domain N"/>
    <property type="match status" value="2"/>
</dbReference>
<protein>
    <submittedName>
        <fullName evidence="2">Stalk domain-containing protein</fullName>
    </submittedName>
</protein>
<evidence type="ECO:0000259" key="1">
    <source>
        <dbReference type="Pfam" id="PF07833"/>
    </source>
</evidence>
<dbReference type="RefSeq" id="WP_281094899.1">
    <property type="nucleotide sequence ID" value="NZ_JARYZI010000008.1"/>
</dbReference>
<feature type="domain" description="Copper amine oxidase-like N-terminal" evidence="1">
    <location>
        <begin position="49"/>
        <end position="149"/>
    </location>
</feature>
<comment type="caution">
    <text evidence="2">The sequence shown here is derived from an EMBL/GenBank/DDBJ whole genome shotgun (WGS) entry which is preliminary data.</text>
</comment>
<dbReference type="Proteomes" id="UP001158045">
    <property type="component" value="Unassembled WGS sequence"/>
</dbReference>
<dbReference type="Pfam" id="PF07833">
    <property type="entry name" value="Cu_amine_oxidN1"/>
    <property type="match status" value="1"/>
</dbReference>
<gene>
    <name evidence="2" type="ORF">QE109_12660</name>
</gene>
<dbReference type="InterPro" id="IPR012854">
    <property type="entry name" value="Cu_amine_oxidase-like_N"/>
</dbReference>